<dbReference type="EMBL" id="ASHM01032268">
    <property type="protein sequence ID" value="PNX77386.1"/>
    <property type="molecule type" value="Genomic_DNA"/>
</dbReference>
<evidence type="ECO:0000313" key="2">
    <source>
        <dbReference type="Proteomes" id="UP000236291"/>
    </source>
</evidence>
<name>A0A2K3LFS5_TRIPR</name>
<proteinExistence type="predicted"/>
<dbReference type="Proteomes" id="UP000236291">
    <property type="component" value="Unassembled WGS sequence"/>
</dbReference>
<evidence type="ECO:0008006" key="3">
    <source>
        <dbReference type="Google" id="ProtNLM"/>
    </source>
</evidence>
<sequence>MIDEVVEVVGEENVVQVVTNNVANYKVVDFEKKIHIHQETIPKECSQMTNGRKTNKFARSRDGKLVEDVVLVKDFWKGLSIAFYMIESEADLSNARVGFLNVGFSNAFKTL</sequence>
<protein>
    <recommendedName>
        <fullName evidence="3">DUF659 domain-containing protein</fullName>
    </recommendedName>
</protein>
<accession>A0A2K3LFS5</accession>
<gene>
    <name evidence="1" type="ORF">L195_g033351</name>
</gene>
<organism evidence="1 2">
    <name type="scientific">Trifolium pratense</name>
    <name type="common">Red clover</name>
    <dbReference type="NCBI Taxonomy" id="57577"/>
    <lineage>
        <taxon>Eukaryota</taxon>
        <taxon>Viridiplantae</taxon>
        <taxon>Streptophyta</taxon>
        <taxon>Embryophyta</taxon>
        <taxon>Tracheophyta</taxon>
        <taxon>Spermatophyta</taxon>
        <taxon>Magnoliopsida</taxon>
        <taxon>eudicotyledons</taxon>
        <taxon>Gunneridae</taxon>
        <taxon>Pentapetalae</taxon>
        <taxon>rosids</taxon>
        <taxon>fabids</taxon>
        <taxon>Fabales</taxon>
        <taxon>Fabaceae</taxon>
        <taxon>Papilionoideae</taxon>
        <taxon>50 kb inversion clade</taxon>
        <taxon>NPAAA clade</taxon>
        <taxon>Hologalegina</taxon>
        <taxon>IRL clade</taxon>
        <taxon>Trifolieae</taxon>
        <taxon>Trifolium</taxon>
    </lineage>
</organism>
<feature type="non-terminal residue" evidence="1">
    <location>
        <position position="111"/>
    </location>
</feature>
<reference evidence="1 2" key="2">
    <citation type="journal article" date="2017" name="Front. Plant Sci.">
        <title>Gene Classification and Mining of Molecular Markers Useful in Red Clover (Trifolium pratense) Breeding.</title>
        <authorList>
            <person name="Istvanek J."/>
            <person name="Dluhosova J."/>
            <person name="Dluhos P."/>
            <person name="Patkova L."/>
            <person name="Nedelnik J."/>
            <person name="Repkova J."/>
        </authorList>
    </citation>
    <scope>NUCLEOTIDE SEQUENCE [LARGE SCALE GENOMIC DNA]</scope>
    <source>
        <strain evidence="2">cv. Tatra</strain>
        <tissue evidence="1">Young leaves</tissue>
    </source>
</reference>
<evidence type="ECO:0000313" key="1">
    <source>
        <dbReference type="EMBL" id="PNX77386.1"/>
    </source>
</evidence>
<comment type="caution">
    <text evidence="1">The sequence shown here is derived from an EMBL/GenBank/DDBJ whole genome shotgun (WGS) entry which is preliminary data.</text>
</comment>
<reference evidence="1 2" key="1">
    <citation type="journal article" date="2014" name="Am. J. Bot.">
        <title>Genome assembly and annotation for red clover (Trifolium pratense; Fabaceae).</title>
        <authorList>
            <person name="Istvanek J."/>
            <person name="Jaros M."/>
            <person name="Krenek A."/>
            <person name="Repkova J."/>
        </authorList>
    </citation>
    <scope>NUCLEOTIDE SEQUENCE [LARGE SCALE GENOMIC DNA]</scope>
    <source>
        <strain evidence="2">cv. Tatra</strain>
        <tissue evidence="1">Young leaves</tissue>
    </source>
</reference>
<dbReference type="AlphaFoldDB" id="A0A2K3LFS5"/>